<feature type="compositionally biased region" description="Basic and acidic residues" evidence="9">
    <location>
        <begin position="618"/>
        <end position="634"/>
    </location>
</feature>
<comment type="similarity">
    <text evidence="2">Belongs to the REXO1/REXO3 family.</text>
</comment>
<evidence type="ECO:0000256" key="1">
    <source>
        <dbReference type="ARBA" id="ARBA00004123"/>
    </source>
</evidence>
<gene>
    <name evidence="11" type="ORF">YALI1_B10145g</name>
</gene>
<feature type="compositionally biased region" description="Polar residues" evidence="9">
    <location>
        <begin position="255"/>
        <end position="276"/>
    </location>
</feature>
<evidence type="ECO:0000256" key="4">
    <source>
        <dbReference type="ARBA" id="ARBA00022801"/>
    </source>
</evidence>
<keyword evidence="6" id="KW-0539">Nucleus</keyword>
<evidence type="ECO:0000256" key="6">
    <source>
        <dbReference type="ARBA" id="ARBA00023242"/>
    </source>
</evidence>
<evidence type="ECO:0000256" key="9">
    <source>
        <dbReference type="SAM" id="MobiDB-lite"/>
    </source>
</evidence>
<evidence type="ECO:0000313" key="11">
    <source>
        <dbReference type="EMBL" id="AOW01374.1"/>
    </source>
</evidence>
<dbReference type="Proteomes" id="UP000182444">
    <property type="component" value="Chromosome 1B"/>
</dbReference>
<dbReference type="GO" id="GO:0005634">
    <property type="term" value="C:nucleus"/>
    <property type="evidence" value="ECO:0007669"/>
    <property type="project" value="UniProtKB-SubCell"/>
</dbReference>
<feature type="region of interest" description="Disordered" evidence="9">
    <location>
        <begin position="134"/>
        <end position="312"/>
    </location>
</feature>
<dbReference type="GO" id="GO:0004527">
    <property type="term" value="F:exonuclease activity"/>
    <property type="evidence" value="ECO:0007669"/>
    <property type="project" value="UniProtKB-KW"/>
</dbReference>
<feature type="compositionally biased region" description="Polar residues" evidence="9">
    <location>
        <begin position="556"/>
        <end position="569"/>
    </location>
</feature>
<feature type="region of interest" description="Disordered" evidence="9">
    <location>
        <begin position="527"/>
        <end position="643"/>
    </location>
</feature>
<dbReference type="PANTHER" id="PTHR12801:SF115">
    <property type="entry name" value="FI18136P1-RELATED"/>
    <property type="match status" value="1"/>
</dbReference>
<keyword evidence="5" id="KW-0269">Exonuclease</keyword>
<dbReference type="VEuPathDB" id="FungiDB:YALI0_B07689g"/>
<proteinExistence type="inferred from homology"/>
<dbReference type="EMBL" id="CP017554">
    <property type="protein sequence ID" value="AOW01374.1"/>
    <property type="molecule type" value="Genomic_DNA"/>
</dbReference>
<dbReference type="SUPFAM" id="SSF53098">
    <property type="entry name" value="Ribonuclease H-like"/>
    <property type="match status" value="1"/>
</dbReference>
<dbReference type="InterPro" id="IPR012337">
    <property type="entry name" value="RNaseH-like_sf"/>
</dbReference>
<evidence type="ECO:0000259" key="10">
    <source>
        <dbReference type="SMART" id="SM00479"/>
    </source>
</evidence>
<comment type="function">
    <text evidence="7">3' to 5' exoribonuclease required for proper 3' end maturation of MRP RNA and of the U5L snRNA.</text>
</comment>
<evidence type="ECO:0000256" key="5">
    <source>
        <dbReference type="ARBA" id="ARBA00022839"/>
    </source>
</evidence>
<sequence length="810" mass="88534">MRTVPDDFADTLLVETRLLSFFHFVSFFLERKIATFVDVLFFGYTVQARLSSNMQFSGEGLFFHSPFNSPKKHMFSSSKGLFRGHPCPSIAAGQFCRLLCCPFDHPERVKRESENGSDSAEMVKRRKLEVGQGVARVAGDSSGGKLELPGARQALNQRDRPEIEGVGASPKTEGGRAEGAEKKEFASSQSSQKEQQETPHASATPQASVSPQTSAPPQHVSSSVSEDVLKQGKNGITSKSEKSSVKQPGSRDIYQPSSSREPPVSSIDTRTSSSPKSALEAVMTTSASPSQSRDGSRNTSASPSSSRDAEHLMPTTIFPCPATVPQRIAYLKAIHSALTDKRKLKFPKRAAILEELAAAKRSAGNYMVYTNECRVLVKSIKDGSWRGGKAGGTKTDSKTSGHITSSISNQLDMLASKTKPLLAQNGYPVNPDPLKSGLPSNIGIQHCDRCDKAFDVPKVDNYGSCKYHWARARMGGNSTMPEKFYPCCNQPVGMSEGCEEAPRHVYKLHDLNDLAFVIPFRTVSTSESLDTSTSTSTSTSATTSAPSAKSTKTASRPASTPTKSLTSSLDLEKSRQPFNKARRPRTIFNGPAVNQREPDITLETMKRGIGESRGQADSQERSSEPRERSARVREQPSGSCDQAGSLQTSVVAVDCEMLYTSLGMELCRVTCIDYHGKKTLDRVVRPTGRILDYNTRFSGISDINEPIITESGEKGDSISFEEAHRLILKLINKQTILVGHGLENDLIAMRLIHDRIIDTSILYPDFNPRYKTALKTLALKYLKRTIQTGEHDSMEDALAALDVVKCHLKG</sequence>
<feature type="compositionally biased region" description="Basic and acidic residues" evidence="9">
    <location>
        <begin position="173"/>
        <end position="185"/>
    </location>
</feature>
<evidence type="ECO:0000256" key="2">
    <source>
        <dbReference type="ARBA" id="ARBA00006357"/>
    </source>
</evidence>
<feature type="domain" description="Exonuclease" evidence="10">
    <location>
        <begin position="649"/>
        <end position="810"/>
    </location>
</feature>
<keyword evidence="3" id="KW-0540">Nuclease</keyword>
<dbReference type="GO" id="GO:0003676">
    <property type="term" value="F:nucleic acid binding"/>
    <property type="evidence" value="ECO:0007669"/>
    <property type="project" value="InterPro"/>
</dbReference>
<feature type="compositionally biased region" description="Polar residues" evidence="9">
    <location>
        <begin position="283"/>
        <end position="293"/>
    </location>
</feature>
<dbReference type="SMART" id="SM00479">
    <property type="entry name" value="EXOIII"/>
    <property type="match status" value="1"/>
</dbReference>
<feature type="compositionally biased region" description="Polar residues" evidence="9">
    <location>
        <begin position="198"/>
        <end position="225"/>
    </location>
</feature>
<accession>A0A1D8N6W2</accession>
<dbReference type="GO" id="GO:0010629">
    <property type="term" value="P:negative regulation of gene expression"/>
    <property type="evidence" value="ECO:0007669"/>
    <property type="project" value="UniProtKB-ARBA"/>
</dbReference>
<evidence type="ECO:0000256" key="8">
    <source>
        <dbReference type="ARBA" id="ARBA00039985"/>
    </source>
</evidence>
<feature type="compositionally biased region" description="Low complexity" evidence="9">
    <location>
        <begin position="527"/>
        <end position="555"/>
    </location>
</feature>
<dbReference type="Pfam" id="PF00929">
    <property type="entry name" value="RNase_T"/>
    <property type="match status" value="1"/>
</dbReference>
<keyword evidence="4" id="KW-0378">Hydrolase</keyword>
<dbReference type="eggNOG" id="KOG2248">
    <property type="taxonomic scope" value="Eukaryota"/>
</dbReference>
<comment type="subcellular location">
    <subcellularLocation>
        <location evidence="1">Nucleus</location>
    </subcellularLocation>
</comment>
<dbReference type="KEGG" id="yli:2906951"/>
<dbReference type="CDD" id="cd06145">
    <property type="entry name" value="REX1_like"/>
    <property type="match status" value="1"/>
</dbReference>
<dbReference type="InterPro" id="IPR034922">
    <property type="entry name" value="REX1-like_exo"/>
</dbReference>
<evidence type="ECO:0000256" key="7">
    <source>
        <dbReference type="ARBA" id="ARBA00037201"/>
    </source>
</evidence>
<dbReference type="PANTHER" id="PTHR12801">
    <property type="entry name" value="RNA EXONUCLEASE REXO1 / RECO3 FAMILY MEMBER-RELATED"/>
    <property type="match status" value="1"/>
</dbReference>
<dbReference type="InterPro" id="IPR013520">
    <property type="entry name" value="Ribonucl_H"/>
</dbReference>
<dbReference type="VEuPathDB" id="FungiDB:YALI1_B10145g"/>
<evidence type="ECO:0000256" key="3">
    <source>
        <dbReference type="ARBA" id="ARBA00022722"/>
    </source>
</evidence>
<name>A0A1D8N6W2_YARLL</name>
<dbReference type="InterPro" id="IPR047021">
    <property type="entry name" value="REXO1/3/4-like"/>
</dbReference>
<dbReference type="AlphaFoldDB" id="A0A1D8N6W2"/>
<feature type="compositionally biased region" description="Low complexity" evidence="9">
    <location>
        <begin position="297"/>
        <end position="306"/>
    </location>
</feature>
<dbReference type="InterPro" id="IPR036397">
    <property type="entry name" value="RNaseH_sf"/>
</dbReference>
<dbReference type="FunFam" id="3.30.420.10:FF:000031">
    <property type="entry name" value="RNA exonuclease 1"/>
    <property type="match status" value="1"/>
</dbReference>
<evidence type="ECO:0000313" key="12">
    <source>
        <dbReference type="Proteomes" id="UP000182444"/>
    </source>
</evidence>
<reference evidence="11 12" key="1">
    <citation type="journal article" date="2016" name="PLoS ONE">
        <title>Sequence Assembly of Yarrowia lipolytica Strain W29/CLIB89 Shows Transposable Element Diversity.</title>
        <authorList>
            <person name="Magnan C."/>
            <person name="Yu J."/>
            <person name="Chang I."/>
            <person name="Jahn E."/>
            <person name="Kanomata Y."/>
            <person name="Wu J."/>
            <person name="Zeller M."/>
            <person name="Oakes M."/>
            <person name="Baldi P."/>
            <person name="Sandmeyer S."/>
        </authorList>
    </citation>
    <scope>NUCLEOTIDE SEQUENCE [LARGE SCALE GENOMIC DNA]</scope>
    <source>
        <strain evidence="12">CLIB89(W29)</strain>
    </source>
</reference>
<dbReference type="Gene3D" id="3.30.420.10">
    <property type="entry name" value="Ribonuclease H-like superfamily/Ribonuclease H"/>
    <property type="match status" value="1"/>
</dbReference>
<protein>
    <recommendedName>
        <fullName evidence="8">RNA exonuclease 3</fullName>
    </recommendedName>
</protein>
<dbReference type="GeneID" id="2906951"/>
<feature type="compositionally biased region" description="Basic and acidic residues" evidence="9">
    <location>
        <begin position="596"/>
        <end position="610"/>
    </location>
</feature>
<dbReference type="RefSeq" id="XP_500615.3">
    <property type="nucleotide sequence ID" value="XM_500615.3"/>
</dbReference>
<organism evidence="11 12">
    <name type="scientific">Yarrowia lipolytica</name>
    <name type="common">Candida lipolytica</name>
    <dbReference type="NCBI Taxonomy" id="4952"/>
    <lineage>
        <taxon>Eukaryota</taxon>
        <taxon>Fungi</taxon>
        <taxon>Dikarya</taxon>
        <taxon>Ascomycota</taxon>
        <taxon>Saccharomycotina</taxon>
        <taxon>Dipodascomycetes</taxon>
        <taxon>Dipodascales</taxon>
        <taxon>Dipodascales incertae sedis</taxon>
        <taxon>Yarrowia</taxon>
    </lineage>
</organism>